<dbReference type="AlphaFoldDB" id="A0A7C9EPB4"/>
<proteinExistence type="predicted"/>
<evidence type="ECO:0000313" key="1">
    <source>
        <dbReference type="EMBL" id="MBA4672880.1"/>
    </source>
</evidence>
<reference evidence="1" key="2">
    <citation type="submission" date="2020-07" db="EMBL/GenBank/DDBJ databases">
        <authorList>
            <person name="Vera ALvarez R."/>
            <person name="Arias-Moreno D.M."/>
            <person name="Jimenez-Jacinto V."/>
            <person name="Jimenez-Bremont J.F."/>
            <person name="Swaminathan K."/>
            <person name="Moose S.P."/>
            <person name="Guerrero-Gonzalez M.L."/>
            <person name="Marino-Ramirez L."/>
            <person name="Landsman D."/>
            <person name="Rodriguez-Kessler M."/>
            <person name="Delgado-Sanchez P."/>
        </authorList>
    </citation>
    <scope>NUCLEOTIDE SEQUENCE</scope>
    <source>
        <tissue evidence="1">Cladode</tissue>
    </source>
</reference>
<protein>
    <submittedName>
        <fullName evidence="1">Uncharacterized protein</fullName>
    </submittedName>
</protein>
<reference evidence="1" key="1">
    <citation type="journal article" date="2013" name="J. Plant Res.">
        <title>Effect of fungi and light on seed germination of three Opuntia species from semiarid lands of central Mexico.</title>
        <authorList>
            <person name="Delgado-Sanchez P."/>
            <person name="Jimenez-Bremont J.F."/>
            <person name="Guerrero-Gonzalez Mde L."/>
            <person name="Flores J."/>
        </authorList>
    </citation>
    <scope>NUCLEOTIDE SEQUENCE</scope>
    <source>
        <tissue evidence="1">Cladode</tissue>
    </source>
</reference>
<name>A0A7C9EPB4_OPUST</name>
<organism evidence="1">
    <name type="scientific">Opuntia streptacantha</name>
    <name type="common">Prickly pear cactus</name>
    <name type="synonym">Opuntia cardona</name>
    <dbReference type="NCBI Taxonomy" id="393608"/>
    <lineage>
        <taxon>Eukaryota</taxon>
        <taxon>Viridiplantae</taxon>
        <taxon>Streptophyta</taxon>
        <taxon>Embryophyta</taxon>
        <taxon>Tracheophyta</taxon>
        <taxon>Spermatophyta</taxon>
        <taxon>Magnoliopsida</taxon>
        <taxon>eudicotyledons</taxon>
        <taxon>Gunneridae</taxon>
        <taxon>Pentapetalae</taxon>
        <taxon>Caryophyllales</taxon>
        <taxon>Cactineae</taxon>
        <taxon>Cactaceae</taxon>
        <taxon>Opuntioideae</taxon>
        <taxon>Opuntia</taxon>
    </lineage>
</organism>
<sequence>MIKEETRRSRRNPRRRLANILAFRIEASENLLLIGDLGVVVIDDIQLVDAVFVGEGGSGVGVLKEGVFGSERVVNAGVGRGGGGGTAVMGAVVLVGGEAAVEERH</sequence>
<accession>A0A7C9EPB4</accession>
<dbReference type="EMBL" id="GISG01256913">
    <property type="protein sequence ID" value="MBA4672880.1"/>
    <property type="molecule type" value="Transcribed_RNA"/>
</dbReference>